<dbReference type="PANTHER" id="PTHR21098:SF0">
    <property type="entry name" value="RIBOFLAVIN SYNTHASE"/>
    <property type="match status" value="1"/>
</dbReference>
<organism evidence="4 5">
    <name type="scientific">Thermosipho affectus</name>
    <dbReference type="NCBI Taxonomy" id="660294"/>
    <lineage>
        <taxon>Bacteria</taxon>
        <taxon>Thermotogati</taxon>
        <taxon>Thermotogota</taxon>
        <taxon>Thermotogae</taxon>
        <taxon>Thermotogales</taxon>
        <taxon>Fervidobacteriaceae</taxon>
        <taxon>Thermosipho</taxon>
    </lineage>
</organism>
<evidence type="ECO:0000313" key="5">
    <source>
        <dbReference type="Proteomes" id="UP000242616"/>
    </source>
</evidence>
<feature type="repeat" description="Lumazine-binding" evidence="2">
    <location>
        <begin position="1"/>
        <end position="86"/>
    </location>
</feature>
<dbReference type="RefSeq" id="WP_077197818.1">
    <property type="nucleotide sequence ID" value="NZ_LBFC01000005.1"/>
</dbReference>
<evidence type="ECO:0000313" key="4">
    <source>
        <dbReference type="EMBL" id="ONN27885.1"/>
    </source>
</evidence>
<dbReference type="EMBL" id="LBFC01000005">
    <property type="protein sequence ID" value="ONN27885.1"/>
    <property type="molecule type" value="Genomic_DNA"/>
</dbReference>
<dbReference type="InterPro" id="IPR017938">
    <property type="entry name" value="Riboflavin_synthase-like_b-brl"/>
</dbReference>
<dbReference type="PROSITE" id="PS51177">
    <property type="entry name" value="LUMAZINE_BIND"/>
    <property type="match status" value="2"/>
</dbReference>
<dbReference type="NCBIfam" id="NF006767">
    <property type="entry name" value="PRK09289.1"/>
    <property type="match status" value="1"/>
</dbReference>
<keyword evidence="1" id="KW-0677">Repeat</keyword>
<protein>
    <submittedName>
        <fullName evidence="4">Riboflavin synthase subunit alpha</fullName>
    </submittedName>
</protein>
<dbReference type="InterPro" id="IPR026017">
    <property type="entry name" value="Lumazine-bd_dom"/>
</dbReference>
<dbReference type="InterPro" id="IPR023366">
    <property type="entry name" value="ATP_synth_asu-like_sf"/>
</dbReference>
<sequence>MFSGIVEFCTDRFIFKESVIEIELPFECKIGESVSVNGACLTVKESVGNKYYFDIGDETKKVTNISFSRYLNIERALKIGDRVNGHFVLGHVDGMIRFVKSIRKNSSIYMYFSLPKERYAVVRKGSIALNGISLTISNVSLDVFEVQVIYHTFENTNLKYLRVGEFVNYEIDIFARYGRGEN</sequence>
<evidence type="ECO:0000256" key="2">
    <source>
        <dbReference type="PROSITE-ProRule" id="PRU00524"/>
    </source>
</evidence>
<dbReference type="Proteomes" id="UP000242616">
    <property type="component" value="Unassembled WGS sequence"/>
</dbReference>
<gene>
    <name evidence="4" type="ORF">XJ44_01350</name>
</gene>
<reference evidence="4 5" key="1">
    <citation type="submission" date="2015-06" db="EMBL/GenBank/DDBJ databases">
        <title>Genome sequencing of Thermotogales isolates from hydrothermal vents.</title>
        <authorList>
            <person name="Haverkamp T.H."/>
            <person name="Kublanov I.V."/>
            <person name="Nesbo C.L."/>
        </authorList>
    </citation>
    <scope>NUCLEOTIDE SEQUENCE [LARGE SCALE GENOMIC DNA]</scope>
    <source>
        <strain evidence="5">ik275mar</strain>
    </source>
</reference>
<evidence type="ECO:0000256" key="1">
    <source>
        <dbReference type="ARBA" id="ARBA00022737"/>
    </source>
</evidence>
<dbReference type="CDD" id="cd00402">
    <property type="entry name" value="Riboflavin_synthase_like"/>
    <property type="match status" value="1"/>
</dbReference>
<feature type="domain" description="Lumazine-binding" evidence="3">
    <location>
        <begin position="1"/>
        <end position="86"/>
    </location>
</feature>
<proteinExistence type="predicted"/>
<keyword evidence="5" id="KW-1185">Reference proteome</keyword>
<comment type="caution">
    <text evidence="4">The sequence shown here is derived from an EMBL/GenBank/DDBJ whole genome shotgun (WGS) entry which is preliminary data.</text>
</comment>
<dbReference type="Gene3D" id="2.40.30.20">
    <property type="match status" value="2"/>
</dbReference>
<dbReference type="PIRSF" id="PIRSF000498">
    <property type="entry name" value="Riboflavin_syn_A"/>
    <property type="match status" value="1"/>
</dbReference>
<dbReference type="SUPFAM" id="SSF63380">
    <property type="entry name" value="Riboflavin synthase domain-like"/>
    <property type="match status" value="2"/>
</dbReference>
<feature type="domain" description="Lumazine-binding" evidence="3">
    <location>
        <begin position="87"/>
        <end position="182"/>
    </location>
</feature>
<dbReference type="PANTHER" id="PTHR21098">
    <property type="entry name" value="RIBOFLAVIN SYNTHASE ALPHA CHAIN"/>
    <property type="match status" value="1"/>
</dbReference>
<feature type="repeat" description="Lumazine-binding" evidence="2">
    <location>
        <begin position="87"/>
        <end position="182"/>
    </location>
</feature>
<accession>A0ABX3IJ77</accession>
<name>A0ABX3IJ77_9BACT</name>
<dbReference type="InterPro" id="IPR001783">
    <property type="entry name" value="Lumazine-bd"/>
</dbReference>
<evidence type="ECO:0000259" key="3">
    <source>
        <dbReference type="PROSITE" id="PS51177"/>
    </source>
</evidence>
<dbReference type="Pfam" id="PF00677">
    <property type="entry name" value="Lum_binding"/>
    <property type="match status" value="2"/>
</dbReference>